<keyword evidence="12" id="KW-1185">Reference proteome</keyword>
<dbReference type="GO" id="GO:0044304">
    <property type="term" value="C:main axon"/>
    <property type="evidence" value="ECO:0007669"/>
    <property type="project" value="TreeGrafter"/>
</dbReference>
<dbReference type="AlphaFoldDB" id="A0A8C3ENG7"/>
<feature type="compositionally biased region" description="Low complexity" evidence="10">
    <location>
        <begin position="148"/>
        <end position="163"/>
    </location>
</feature>
<evidence type="ECO:0000256" key="4">
    <source>
        <dbReference type="ARBA" id="ARBA00022737"/>
    </source>
</evidence>
<name>A0A8C3ENG7_CORMO</name>
<proteinExistence type="predicted"/>
<dbReference type="SUPFAM" id="SSF57845">
    <property type="entry name" value="B-box zinc-binding domain"/>
    <property type="match status" value="1"/>
</dbReference>
<dbReference type="GO" id="GO:0005856">
    <property type="term" value="C:cytoskeleton"/>
    <property type="evidence" value="ECO:0007669"/>
    <property type="project" value="UniProtKB-SubCell"/>
</dbReference>
<dbReference type="GO" id="GO:0001578">
    <property type="term" value="P:microtubule bundle formation"/>
    <property type="evidence" value="ECO:0007669"/>
    <property type="project" value="TreeGrafter"/>
</dbReference>
<evidence type="ECO:0000256" key="1">
    <source>
        <dbReference type="ARBA" id="ARBA00004245"/>
    </source>
</evidence>
<dbReference type="Gene3D" id="1.20.5.170">
    <property type="match status" value="1"/>
</dbReference>
<feature type="region of interest" description="Disordered" evidence="10">
    <location>
        <begin position="558"/>
        <end position="585"/>
    </location>
</feature>
<dbReference type="GO" id="GO:0007409">
    <property type="term" value="P:axonogenesis"/>
    <property type="evidence" value="ECO:0007669"/>
    <property type="project" value="TreeGrafter"/>
</dbReference>
<reference evidence="11" key="3">
    <citation type="submission" date="2025-09" db="UniProtKB">
        <authorList>
            <consortium name="Ensembl"/>
        </authorList>
    </citation>
    <scope>IDENTIFICATION</scope>
</reference>
<dbReference type="GO" id="GO:0048490">
    <property type="term" value="P:anterograde synaptic vesicle transport"/>
    <property type="evidence" value="ECO:0007669"/>
    <property type="project" value="TreeGrafter"/>
</dbReference>
<dbReference type="SUPFAM" id="SSF57850">
    <property type="entry name" value="RING/U-box"/>
    <property type="match status" value="1"/>
</dbReference>
<keyword evidence="5" id="KW-0863">Zinc-finger</keyword>
<dbReference type="InterPro" id="IPR013083">
    <property type="entry name" value="Znf_RING/FYVE/PHD"/>
</dbReference>
<reference evidence="11" key="2">
    <citation type="submission" date="2025-08" db="UniProtKB">
        <authorList>
            <consortium name="Ensembl"/>
        </authorList>
    </citation>
    <scope>IDENTIFICATION</scope>
</reference>
<accession>A0A8U7NZK5</accession>
<evidence type="ECO:0000256" key="8">
    <source>
        <dbReference type="ARBA" id="ARBA00023212"/>
    </source>
</evidence>
<keyword evidence="4" id="KW-0677">Repeat</keyword>
<feature type="region of interest" description="Disordered" evidence="10">
    <location>
        <begin position="148"/>
        <end position="169"/>
    </location>
</feature>
<keyword evidence="7 9" id="KW-0175">Coiled coil</keyword>
<evidence type="ECO:0000256" key="6">
    <source>
        <dbReference type="ARBA" id="ARBA00022833"/>
    </source>
</evidence>
<evidence type="ECO:0000256" key="5">
    <source>
        <dbReference type="ARBA" id="ARBA00022771"/>
    </source>
</evidence>
<dbReference type="PROSITE" id="PS51262">
    <property type="entry name" value="COS"/>
    <property type="match status" value="1"/>
</dbReference>
<evidence type="ECO:0000313" key="11">
    <source>
        <dbReference type="Ensembl" id="ENSCMUP00000023520.2"/>
    </source>
</evidence>
<dbReference type="Proteomes" id="UP000694553">
    <property type="component" value="Unassembled WGS sequence"/>
</dbReference>
<feature type="region of interest" description="Disordered" evidence="10">
    <location>
        <begin position="910"/>
        <end position="931"/>
    </location>
</feature>
<keyword evidence="2" id="KW-0963">Cytoplasm</keyword>
<keyword evidence="6" id="KW-0862">Zinc</keyword>
<dbReference type="GO" id="GO:0008270">
    <property type="term" value="F:zinc ion binding"/>
    <property type="evidence" value="ECO:0007669"/>
    <property type="project" value="UniProtKB-KW"/>
</dbReference>
<comment type="subcellular location">
    <subcellularLocation>
        <location evidence="1">Cytoplasm</location>
        <location evidence="1">Cytoskeleton</location>
    </subcellularLocation>
</comment>
<dbReference type="PANTHER" id="PTHR24099:SF20">
    <property type="entry name" value="TRIPARTITE MOTIF-CONTAINING PROTEIN 46"/>
    <property type="match status" value="1"/>
</dbReference>
<dbReference type="Gene3D" id="3.30.160.60">
    <property type="entry name" value="Classic Zinc Finger"/>
    <property type="match status" value="1"/>
</dbReference>
<dbReference type="InterPro" id="IPR040859">
    <property type="entry name" value="Midline-1_COS"/>
</dbReference>
<evidence type="ECO:0000256" key="3">
    <source>
        <dbReference type="ARBA" id="ARBA00022723"/>
    </source>
</evidence>
<dbReference type="GO" id="GO:1904115">
    <property type="term" value="C:axon cytoplasm"/>
    <property type="evidence" value="ECO:0007669"/>
    <property type="project" value="GOC"/>
</dbReference>
<evidence type="ECO:0000256" key="7">
    <source>
        <dbReference type="ARBA" id="ARBA00023054"/>
    </source>
</evidence>
<dbReference type="InterPro" id="IPR018957">
    <property type="entry name" value="Znf_C3HC4_RING-type"/>
</dbReference>
<keyword evidence="8" id="KW-0206">Cytoskeleton</keyword>
<dbReference type="SMART" id="SM00184">
    <property type="entry name" value="RING"/>
    <property type="match status" value="1"/>
</dbReference>
<evidence type="ECO:0000313" key="12">
    <source>
        <dbReference type="Proteomes" id="UP000694553"/>
    </source>
</evidence>
<dbReference type="GO" id="GO:0001764">
    <property type="term" value="P:neuron migration"/>
    <property type="evidence" value="ECO:0007669"/>
    <property type="project" value="TreeGrafter"/>
</dbReference>
<feature type="region of interest" description="Disordered" evidence="10">
    <location>
        <begin position="1"/>
        <end position="45"/>
    </location>
</feature>
<gene>
    <name evidence="11" type="primary">TRIM46</name>
</gene>
<keyword evidence="3" id="KW-0479">Metal-binding</keyword>
<organism evidence="11 12">
    <name type="scientific">Corvus moneduloides</name>
    <name type="common">New Caledonian crow</name>
    <dbReference type="NCBI Taxonomy" id="1196302"/>
    <lineage>
        <taxon>Eukaryota</taxon>
        <taxon>Metazoa</taxon>
        <taxon>Chordata</taxon>
        <taxon>Craniata</taxon>
        <taxon>Vertebrata</taxon>
        <taxon>Euteleostomi</taxon>
        <taxon>Archelosauria</taxon>
        <taxon>Archosauria</taxon>
        <taxon>Dinosauria</taxon>
        <taxon>Saurischia</taxon>
        <taxon>Theropoda</taxon>
        <taxon>Coelurosauria</taxon>
        <taxon>Aves</taxon>
        <taxon>Neognathae</taxon>
        <taxon>Neoaves</taxon>
        <taxon>Telluraves</taxon>
        <taxon>Australaves</taxon>
        <taxon>Passeriformes</taxon>
        <taxon>Corvoidea</taxon>
        <taxon>Corvidae</taxon>
        <taxon>Corvus</taxon>
    </lineage>
</organism>
<evidence type="ECO:0000256" key="9">
    <source>
        <dbReference type="SAM" id="Coils"/>
    </source>
</evidence>
<sequence length="931" mass="102065">MPACAVRASPRRPPPPVPPLRCLHRPPVPAGRAPPSMRAATPRPPPRLRRSLQHTGVIAAAAAAAAAAGTGAGSGAMAEGEDLQTFTSIMDALVRISTSMKNMERELVCPVCKEMYKQPLALPCTHNVCHVCASEVLLQHGHLCCDPTSEPTSPAATPSTRSPRLGRRAVPKPDRLDRLLKSGFGTYPGRKRGAVHPQTVSFPCPACQRDVDLGERGLGSLFRNLTLERVVERYRQTINISAAIMCQFCKPPQLEATKGCTECKSSFCNECFKLYHPWGTQKAQHEPTPPTLTFRPKGLMCPEHKEEVTHYCKTCQRLVCQLCRVRRTHTSHKITPVLSAYQALREKLTKSLAYILSSQDTVQTQIAELEETVKHTEVNGSQAKEEVSQLIQGLCAMLEEKRATLLQAIEECQQERLASLHGQIREHQAMLENSGMVGYAQEVLKETDHPCFVQAAKQLHNRILRATDSLQSFRPAANASFSHFQLDVSRELKLLTDLAFIRGCGRCRGVTEVTEASHTPAPEPPRSLFPSLHPSIPLPPRPRSAAILHPRPARRRWQPVALPPPSAAAPPALPPPRTPFPSPSSPHFHPPLAPFPSHSLLHFHPLPCPISAPLSPHFCTLSPSFYPLPHSISVPLSPHFCPYPHPLLPHSSPHFLPPPHPISTLSCPISTPSLPYFHFLLTPFPFPRFPFPSQSHPISHSIFILSLLHFHPSPCSIFFSLIPFPSPSLPHICSPFTPFMSTFLPHLCSSLHPISVPLSPYFHPLPHSISIPLLVPFLSPFALFPSASLPHFCPFLHPIPTLSLPHCCPISILPLSVFPSYSHPISVLFLSPFPSLSLPLFYLPPHSVSFLFLAPFPSFPYPSPTRHPLISPSHPASVPASTFYHPPSPSPPPPPLPLPPLSLSLSLSPPSRLALSLSGPWSPTAAAPLSP</sequence>
<dbReference type="InterPro" id="IPR017903">
    <property type="entry name" value="COS_domain"/>
</dbReference>
<dbReference type="Ensembl" id="ENSCMUT00000025309.2">
    <property type="protein sequence ID" value="ENSCMUP00000023520.2"/>
    <property type="gene ID" value="ENSCMUG00000014436.2"/>
</dbReference>
<dbReference type="Pfam" id="PF00097">
    <property type="entry name" value="zf-C3HC4"/>
    <property type="match status" value="1"/>
</dbReference>
<dbReference type="SMART" id="SM00336">
    <property type="entry name" value="BBOX"/>
    <property type="match status" value="1"/>
</dbReference>
<feature type="compositionally biased region" description="Pro residues" evidence="10">
    <location>
        <begin position="561"/>
        <end position="585"/>
    </location>
</feature>
<protein>
    <submittedName>
        <fullName evidence="11">Tripartite motif containing 46</fullName>
    </submittedName>
</protein>
<dbReference type="InterPro" id="IPR050617">
    <property type="entry name" value="E3_ligase_FN3/SPRY"/>
</dbReference>
<dbReference type="InterPro" id="IPR001841">
    <property type="entry name" value="Znf_RING"/>
</dbReference>
<dbReference type="Pfam" id="PF00643">
    <property type="entry name" value="zf-B_box"/>
    <property type="match status" value="1"/>
</dbReference>
<reference evidence="12" key="1">
    <citation type="submission" date="2019-10" db="EMBL/GenBank/DDBJ databases">
        <title>Corvus moneduloides (New Caledonian crow) genome, bCorMon1, primary haplotype.</title>
        <authorList>
            <person name="Rutz C."/>
            <person name="Fungtammasan C."/>
            <person name="Mountcastle J."/>
            <person name="Formenti G."/>
            <person name="Chow W."/>
            <person name="Howe K."/>
            <person name="Steele M.P."/>
            <person name="Fernandes J."/>
            <person name="Gilbert M.T.P."/>
            <person name="Fedrigo O."/>
            <person name="Jarvis E.D."/>
            <person name="Gemmell N."/>
        </authorList>
    </citation>
    <scope>NUCLEOTIDE SEQUENCE [LARGE SCALE GENOMIC DNA]</scope>
</reference>
<dbReference type="FunFam" id="4.10.830.40:FF:000001">
    <property type="entry name" value="E3 ubiquitin-protein ligase TRIM9 isoform X1"/>
    <property type="match status" value="1"/>
</dbReference>
<evidence type="ECO:0000256" key="2">
    <source>
        <dbReference type="ARBA" id="ARBA00022490"/>
    </source>
</evidence>
<dbReference type="PROSITE" id="PS00518">
    <property type="entry name" value="ZF_RING_1"/>
    <property type="match status" value="1"/>
</dbReference>
<feature type="coiled-coil region" evidence="9">
    <location>
        <begin position="359"/>
        <end position="415"/>
    </location>
</feature>
<accession>A0A8C3ENG7</accession>
<dbReference type="InterPro" id="IPR000315">
    <property type="entry name" value="Znf_B-box"/>
</dbReference>
<dbReference type="CDD" id="cd19786">
    <property type="entry name" value="Bbox2_TRIM46_C-I"/>
    <property type="match status" value="1"/>
</dbReference>
<dbReference type="Gene3D" id="3.30.40.10">
    <property type="entry name" value="Zinc/RING finger domain, C3HC4 (zinc finger)"/>
    <property type="match status" value="1"/>
</dbReference>
<dbReference type="Gene3D" id="4.10.830.40">
    <property type="match status" value="1"/>
</dbReference>
<dbReference type="InterPro" id="IPR017907">
    <property type="entry name" value="Znf_RING_CS"/>
</dbReference>
<dbReference type="PROSITE" id="PS50089">
    <property type="entry name" value="ZF_RING_2"/>
    <property type="match status" value="1"/>
</dbReference>
<evidence type="ECO:0000256" key="10">
    <source>
        <dbReference type="SAM" id="MobiDB-lite"/>
    </source>
</evidence>
<dbReference type="PANTHER" id="PTHR24099">
    <property type="entry name" value="E3 UBIQUITIN-PROTEIN LIGASE TRIM36-RELATED"/>
    <property type="match status" value="1"/>
</dbReference>
<dbReference type="PROSITE" id="PS50119">
    <property type="entry name" value="ZF_BBOX"/>
    <property type="match status" value="1"/>
</dbReference>
<dbReference type="Pfam" id="PF18568">
    <property type="entry name" value="COS"/>
    <property type="match status" value="1"/>
</dbReference>